<dbReference type="GO" id="GO:1990246">
    <property type="term" value="C:uniplex complex"/>
    <property type="evidence" value="ECO:0007669"/>
    <property type="project" value="TreeGrafter"/>
</dbReference>
<evidence type="ECO:0000313" key="10">
    <source>
        <dbReference type="EMBL" id="KJH44691.1"/>
    </source>
</evidence>
<accession>A0A0D8XQU4</accession>
<evidence type="ECO:0000256" key="4">
    <source>
        <dbReference type="ARBA" id="ARBA00022792"/>
    </source>
</evidence>
<dbReference type="PANTHER" id="PTHR12294:SF13">
    <property type="entry name" value="MITOCHONDRIAL CALCIUM UPTAKE 3, ISOFORM D"/>
    <property type="match status" value="1"/>
</dbReference>
<organism evidence="10 11">
    <name type="scientific">Dictyocaulus viviparus</name>
    <name type="common">Bovine lungworm</name>
    <dbReference type="NCBI Taxonomy" id="29172"/>
    <lineage>
        <taxon>Eukaryota</taxon>
        <taxon>Metazoa</taxon>
        <taxon>Ecdysozoa</taxon>
        <taxon>Nematoda</taxon>
        <taxon>Chromadorea</taxon>
        <taxon>Rhabditida</taxon>
        <taxon>Rhabditina</taxon>
        <taxon>Rhabditomorpha</taxon>
        <taxon>Strongyloidea</taxon>
        <taxon>Metastrongylidae</taxon>
        <taxon>Dictyocaulus</taxon>
    </lineage>
</organism>
<dbReference type="PROSITE" id="PS00018">
    <property type="entry name" value="EF_HAND_1"/>
    <property type="match status" value="2"/>
</dbReference>
<keyword evidence="5" id="KW-0106">Calcium</keyword>
<protein>
    <submittedName>
        <fullName evidence="10">EF hand</fullName>
    </submittedName>
</protein>
<dbReference type="PROSITE" id="PS50222">
    <property type="entry name" value="EF_HAND_2"/>
    <property type="match status" value="2"/>
</dbReference>
<dbReference type="InterPro" id="IPR011992">
    <property type="entry name" value="EF-hand-dom_pair"/>
</dbReference>
<dbReference type="PANTHER" id="PTHR12294">
    <property type="entry name" value="EF HAND DOMAIN FAMILY A1,A2-RELATED"/>
    <property type="match status" value="1"/>
</dbReference>
<gene>
    <name evidence="10" type="ORF">DICVIV_09272</name>
</gene>
<name>A0A0D8XQU4_DICVI</name>
<dbReference type="GO" id="GO:0005758">
    <property type="term" value="C:mitochondrial intermembrane space"/>
    <property type="evidence" value="ECO:0007669"/>
    <property type="project" value="UniProtKB-SubCell"/>
</dbReference>
<evidence type="ECO:0000256" key="7">
    <source>
        <dbReference type="ARBA" id="ARBA00023128"/>
    </source>
</evidence>
<dbReference type="GO" id="GO:0005509">
    <property type="term" value="F:calcium ion binding"/>
    <property type="evidence" value="ECO:0007669"/>
    <property type="project" value="InterPro"/>
</dbReference>
<evidence type="ECO:0000256" key="2">
    <source>
        <dbReference type="ARBA" id="ARBA00004569"/>
    </source>
</evidence>
<dbReference type="AlphaFoldDB" id="A0A0D8XQU4"/>
<dbReference type="CDD" id="cd15900">
    <property type="entry name" value="EFh_MICU"/>
    <property type="match status" value="1"/>
</dbReference>
<keyword evidence="4" id="KW-0999">Mitochondrion inner membrane</keyword>
<dbReference type="Proteomes" id="UP000053766">
    <property type="component" value="Unassembled WGS sequence"/>
</dbReference>
<dbReference type="InterPro" id="IPR002048">
    <property type="entry name" value="EF_hand_dom"/>
</dbReference>
<dbReference type="InterPro" id="IPR018247">
    <property type="entry name" value="EF_Hand_1_Ca_BS"/>
</dbReference>
<proteinExistence type="predicted"/>
<dbReference type="InterPro" id="IPR039800">
    <property type="entry name" value="MICU1/2/3"/>
</dbReference>
<dbReference type="GO" id="GO:0036444">
    <property type="term" value="P:calcium import into the mitochondrion"/>
    <property type="evidence" value="ECO:0007669"/>
    <property type="project" value="TreeGrafter"/>
</dbReference>
<dbReference type="Gene3D" id="1.10.238.10">
    <property type="entry name" value="EF-hand"/>
    <property type="match status" value="2"/>
</dbReference>
<evidence type="ECO:0000256" key="3">
    <source>
        <dbReference type="ARBA" id="ARBA00022737"/>
    </source>
</evidence>
<keyword evidence="3" id="KW-0677">Repeat</keyword>
<comment type="subcellular location">
    <subcellularLocation>
        <location evidence="1">Mitochondrion inner membrane</location>
    </subcellularLocation>
    <subcellularLocation>
        <location evidence="2">Mitochondrion intermembrane space</location>
    </subcellularLocation>
</comment>
<evidence type="ECO:0000256" key="1">
    <source>
        <dbReference type="ARBA" id="ARBA00004273"/>
    </source>
</evidence>
<feature type="domain" description="EF-hand" evidence="9">
    <location>
        <begin position="161"/>
        <end position="196"/>
    </location>
</feature>
<keyword evidence="6" id="KW-0809">Transit peptide</keyword>
<reference evidence="11" key="2">
    <citation type="journal article" date="2016" name="Sci. Rep.">
        <title>Dictyocaulus viviparus genome, variome and transcriptome elucidate lungworm biology and support future intervention.</title>
        <authorList>
            <person name="McNulty S.N."/>
            <person name="Strube C."/>
            <person name="Rosa B.A."/>
            <person name="Martin J.C."/>
            <person name="Tyagi R."/>
            <person name="Choi Y.J."/>
            <person name="Wang Q."/>
            <person name="Hallsworth Pepin K."/>
            <person name="Zhang X."/>
            <person name="Ozersky P."/>
            <person name="Wilson R.K."/>
            <person name="Sternberg P.W."/>
            <person name="Gasser R.B."/>
            <person name="Mitreva M."/>
        </authorList>
    </citation>
    <scope>NUCLEOTIDE SEQUENCE [LARGE SCALE GENOMIC DNA]</scope>
    <source>
        <strain evidence="11">HannoverDv2000</strain>
    </source>
</reference>
<dbReference type="Pfam" id="PF13202">
    <property type="entry name" value="EF-hand_5"/>
    <property type="match status" value="2"/>
</dbReference>
<dbReference type="STRING" id="29172.A0A0D8XQU4"/>
<evidence type="ECO:0000256" key="6">
    <source>
        <dbReference type="ARBA" id="ARBA00022946"/>
    </source>
</evidence>
<keyword evidence="11" id="KW-1185">Reference proteome</keyword>
<dbReference type="SUPFAM" id="SSF47473">
    <property type="entry name" value="EF-hand"/>
    <property type="match status" value="2"/>
</dbReference>
<keyword evidence="8" id="KW-0472">Membrane</keyword>
<sequence length="489" mass="57794">MRRFLNKYKILTGLYWGKTTKGNMWMRFRNSVASIWMTAFVTYKGYSSKKRIDLLGQKDKAYHEVYTDHKLTERELRFLQFASIEYDDVIYMSPMDFIDSLTLDTPRERVYRRVLKEEDVKQMLKLTPPFRSGNKRLFRTLDQNGLISYSEYIFLLTLITKSQSSFKIAFMMFDKDDNGRIDKDEFLLIRSLMSSLRSTRGARKNESDNSCQLDVSDFHFMVSRLQERMFAGSDSYAFLFTTHSPLADISCLNPSIPRQFYMFKKSEENVKKQDTTLLLHLFGKRGNEKLSFEEFRQFYQNLQEEIMEIEFHEFSRGKPTISPVDFARLVLRYTKINKDDYHTYINRVKERSPHDDKGVTLSEWARFSLFLNNLEEFMTAVRLYTNANMPVSPMEFIRAVQTTTGCFFKLYLTHMMLVLICIALGEMLDPHLVTLVYRIFDANGDNTLSYSEFLAVMNDRLHRGLRAKLDKSWGWKPFKSCVINELSHF</sequence>
<feature type="domain" description="EF-hand" evidence="9">
    <location>
        <begin position="428"/>
        <end position="463"/>
    </location>
</feature>
<dbReference type="GO" id="GO:0051560">
    <property type="term" value="P:mitochondrial calcium ion homeostasis"/>
    <property type="evidence" value="ECO:0007669"/>
    <property type="project" value="TreeGrafter"/>
</dbReference>
<evidence type="ECO:0000256" key="5">
    <source>
        <dbReference type="ARBA" id="ARBA00022837"/>
    </source>
</evidence>
<dbReference type="EMBL" id="KN716455">
    <property type="protein sequence ID" value="KJH44691.1"/>
    <property type="molecule type" value="Genomic_DNA"/>
</dbReference>
<evidence type="ECO:0000256" key="8">
    <source>
        <dbReference type="ARBA" id="ARBA00023136"/>
    </source>
</evidence>
<evidence type="ECO:0000313" key="11">
    <source>
        <dbReference type="Proteomes" id="UP000053766"/>
    </source>
</evidence>
<dbReference type="SMART" id="SM00054">
    <property type="entry name" value="EFh"/>
    <property type="match status" value="4"/>
</dbReference>
<keyword evidence="7" id="KW-0496">Mitochondrion</keyword>
<evidence type="ECO:0000259" key="9">
    <source>
        <dbReference type="PROSITE" id="PS50222"/>
    </source>
</evidence>
<dbReference type="OrthoDB" id="5859791at2759"/>
<reference evidence="10 11" key="1">
    <citation type="submission" date="2013-11" db="EMBL/GenBank/DDBJ databases">
        <title>Draft genome of the bovine lungworm Dictyocaulus viviparus.</title>
        <authorList>
            <person name="Mitreva M."/>
        </authorList>
    </citation>
    <scope>NUCLEOTIDE SEQUENCE [LARGE SCALE GENOMIC DNA]</scope>
    <source>
        <strain evidence="10 11">HannoverDv2000</strain>
    </source>
</reference>